<accession>A0A0J7JWE7</accession>
<dbReference type="EMBL" id="LBMM01027339">
    <property type="protein sequence ID" value="KMQ82206.1"/>
    <property type="molecule type" value="Genomic_DNA"/>
</dbReference>
<dbReference type="PaxDb" id="67767-A0A0J7JWE7"/>
<dbReference type="AlphaFoldDB" id="A0A0J7JWE7"/>
<organism evidence="2 3">
    <name type="scientific">Lasius niger</name>
    <name type="common">Black garden ant</name>
    <dbReference type="NCBI Taxonomy" id="67767"/>
    <lineage>
        <taxon>Eukaryota</taxon>
        <taxon>Metazoa</taxon>
        <taxon>Ecdysozoa</taxon>
        <taxon>Arthropoda</taxon>
        <taxon>Hexapoda</taxon>
        <taxon>Insecta</taxon>
        <taxon>Pterygota</taxon>
        <taxon>Neoptera</taxon>
        <taxon>Endopterygota</taxon>
        <taxon>Hymenoptera</taxon>
        <taxon>Apocrita</taxon>
        <taxon>Aculeata</taxon>
        <taxon>Formicoidea</taxon>
        <taxon>Formicidae</taxon>
        <taxon>Formicinae</taxon>
        <taxon>Lasius</taxon>
        <taxon>Lasius</taxon>
    </lineage>
</organism>
<gene>
    <name evidence="2" type="ORF">RF55_23806</name>
</gene>
<reference evidence="2 3" key="1">
    <citation type="submission" date="2015-04" db="EMBL/GenBank/DDBJ databases">
        <title>Lasius niger genome sequencing.</title>
        <authorList>
            <person name="Konorov E.A."/>
            <person name="Nikitin M.A."/>
            <person name="Kirill M.V."/>
            <person name="Chang P."/>
        </authorList>
    </citation>
    <scope>NUCLEOTIDE SEQUENCE [LARGE SCALE GENOMIC DNA]</scope>
    <source>
        <tissue evidence="2">Whole</tissue>
    </source>
</reference>
<evidence type="ECO:0000313" key="3">
    <source>
        <dbReference type="Proteomes" id="UP000036403"/>
    </source>
</evidence>
<feature type="compositionally biased region" description="Basic and acidic residues" evidence="1">
    <location>
        <begin position="17"/>
        <end position="33"/>
    </location>
</feature>
<evidence type="ECO:0000313" key="2">
    <source>
        <dbReference type="EMBL" id="KMQ82206.1"/>
    </source>
</evidence>
<evidence type="ECO:0000256" key="1">
    <source>
        <dbReference type="SAM" id="MobiDB-lite"/>
    </source>
</evidence>
<comment type="caution">
    <text evidence="2">The sequence shown here is derived from an EMBL/GenBank/DDBJ whole genome shotgun (WGS) entry which is preliminary data.</text>
</comment>
<protein>
    <submittedName>
        <fullName evidence="2">Uncharacterized protein</fullName>
    </submittedName>
</protein>
<proteinExistence type="predicted"/>
<name>A0A0J7JWE7_LASNI</name>
<dbReference type="Proteomes" id="UP000036403">
    <property type="component" value="Unassembled WGS sequence"/>
</dbReference>
<feature type="compositionally biased region" description="Basic residues" evidence="1">
    <location>
        <begin position="124"/>
        <end position="146"/>
    </location>
</feature>
<sequence length="146" mass="17685">MDIRGRKGNVSNRLRSGKRDGRGGYPGNEDRRQNGIGSFTVGERIEHYRKEIEGWRYSETGKEELWQEISDKIDKSTRKIKVKKGRDLGKKKWFNAEWKKRKKLLRKKLRKWRKRKASREEYIRKRRNIRGGMKKKGRGKKRKKRK</sequence>
<feature type="region of interest" description="Disordered" evidence="1">
    <location>
        <begin position="116"/>
        <end position="146"/>
    </location>
</feature>
<keyword evidence="3" id="KW-1185">Reference proteome</keyword>
<feature type="region of interest" description="Disordered" evidence="1">
    <location>
        <begin position="1"/>
        <end position="38"/>
    </location>
</feature>